<dbReference type="EMBL" id="WTXG01000004">
    <property type="protein sequence ID" value="KAI0305989.1"/>
    <property type="molecule type" value="Genomic_DNA"/>
</dbReference>
<dbReference type="SUPFAM" id="SSF57997">
    <property type="entry name" value="Tropomyosin"/>
    <property type="match status" value="1"/>
</dbReference>
<accession>A0AAD4MBE7</accession>
<feature type="coiled-coil region" evidence="1">
    <location>
        <begin position="293"/>
        <end position="320"/>
    </location>
</feature>
<keyword evidence="1" id="KW-0175">Coiled coil</keyword>
<protein>
    <submittedName>
        <fullName evidence="2">Uncharacterized protein</fullName>
    </submittedName>
</protein>
<evidence type="ECO:0000313" key="3">
    <source>
        <dbReference type="Proteomes" id="UP001203297"/>
    </source>
</evidence>
<feature type="coiled-coil region" evidence="1">
    <location>
        <begin position="370"/>
        <end position="404"/>
    </location>
</feature>
<sequence length="705" mass="78953">MSFRPRRATMRPAREFDAVLRARDQQVSAFQEQNKFLAAQLETSERRLTNARANAHADARAFQLQERKIEQLRMKLRDVRSGSAAQRRELEDVKRESEIQKMQLMEAQEESLRHLARLAELEEALQGRWPRVATNDVEHPESDELSQDHILDTLLQVTIDLEAIAEIPESPSSEQPSESASWSPLIDKVEMGTQTPSDEHLDATRFRNRDWDLQDAEDMERLVLQLRNASELDQRQIRDLEVDLEHGRRLIGELRIAVAEEQRLARDLTISSARAQSRVVSLEDAAGQNQQVITALEVTVDKYQSEINGLRAQIVLLRALLDESRAFNDDLEESYNSIMQCKDAFIQDLQEKVEDFAASEAWSQQREAVLHDAQERLATADIEILELRLELESAQQNAVTSTNRIIHLEADVSATRNRLRATDAENGDLRDELGMTIERSYALEDELHDTRGWLDDAESTIHQLHQKLEQCANALAEFPNGSSIRDEIQDVNDVDSASDEGSIDTLVMDFDEHLHLRLPSGIKDVGVPAVPHKEKQLARDLAPVSVCALELRLEAMALKFEVADAARICRDDVENILGAKLEAPPKGNPCLDARFPTTPISVDKRADSPLEIQYSLPTITEDDELVALPALRPPSRVQTCGAMAGRVSGRGYESEAESVESPSLPSPTLSDIWFSNIMVSLALSGEMGGSVLDWDLPSPGGDSDG</sequence>
<evidence type="ECO:0000256" key="1">
    <source>
        <dbReference type="SAM" id="Coils"/>
    </source>
</evidence>
<proteinExistence type="predicted"/>
<dbReference type="AlphaFoldDB" id="A0AAD4MBE7"/>
<feature type="coiled-coil region" evidence="1">
    <location>
        <begin position="87"/>
        <end position="124"/>
    </location>
</feature>
<gene>
    <name evidence="2" type="ORF">B0F90DRAFT_1695184</name>
</gene>
<reference evidence="2" key="1">
    <citation type="journal article" date="2022" name="New Phytol.">
        <title>Evolutionary transition to the ectomycorrhizal habit in the genomes of a hyperdiverse lineage of mushroom-forming fungi.</title>
        <authorList>
            <person name="Looney B."/>
            <person name="Miyauchi S."/>
            <person name="Morin E."/>
            <person name="Drula E."/>
            <person name="Courty P.E."/>
            <person name="Kohler A."/>
            <person name="Kuo A."/>
            <person name="LaButti K."/>
            <person name="Pangilinan J."/>
            <person name="Lipzen A."/>
            <person name="Riley R."/>
            <person name="Andreopoulos W."/>
            <person name="He G."/>
            <person name="Johnson J."/>
            <person name="Nolan M."/>
            <person name="Tritt A."/>
            <person name="Barry K.W."/>
            <person name="Grigoriev I.V."/>
            <person name="Nagy L.G."/>
            <person name="Hibbett D."/>
            <person name="Henrissat B."/>
            <person name="Matheny P.B."/>
            <person name="Labbe J."/>
            <person name="Martin F.M."/>
        </authorList>
    </citation>
    <scope>NUCLEOTIDE SEQUENCE</scope>
    <source>
        <strain evidence="2">BPL690</strain>
    </source>
</reference>
<organism evidence="2 3">
    <name type="scientific">Multifurca ochricompacta</name>
    <dbReference type="NCBI Taxonomy" id="376703"/>
    <lineage>
        <taxon>Eukaryota</taxon>
        <taxon>Fungi</taxon>
        <taxon>Dikarya</taxon>
        <taxon>Basidiomycota</taxon>
        <taxon>Agaricomycotina</taxon>
        <taxon>Agaricomycetes</taxon>
        <taxon>Russulales</taxon>
        <taxon>Russulaceae</taxon>
        <taxon>Multifurca</taxon>
    </lineage>
</organism>
<comment type="caution">
    <text evidence="2">The sequence shown here is derived from an EMBL/GenBank/DDBJ whole genome shotgun (WGS) entry which is preliminary data.</text>
</comment>
<keyword evidence="3" id="KW-1185">Reference proteome</keyword>
<name>A0AAD4MBE7_9AGAM</name>
<dbReference type="Proteomes" id="UP001203297">
    <property type="component" value="Unassembled WGS sequence"/>
</dbReference>
<evidence type="ECO:0000313" key="2">
    <source>
        <dbReference type="EMBL" id="KAI0305989.1"/>
    </source>
</evidence>
<feature type="coiled-coil region" evidence="1">
    <location>
        <begin position="27"/>
        <end position="54"/>
    </location>
</feature>